<keyword evidence="3 6" id="KW-0812">Transmembrane</keyword>
<feature type="transmembrane region" description="Helical" evidence="6">
    <location>
        <begin position="327"/>
        <end position="347"/>
    </location>
</feature>
<gene>
    <name evidence="7" type="ORF">SAMN04487949_3576</name>
</gene>
<dbReference type="EMBL" id="FNHL01000007">
    <property type="protein sequence ID" value="SDN18236.1"/>
    <property type="molecule type" value="Genomic_DNA"/>
</dbReference>
<evidence type="ECO:0000313" key="7">
    <source>
        <dbReference type="EMBL" id="SDN18236.1"/>
    </source>
</evidence>
<evidence type="ECO:0000256" key="4">
    <source>
        <dbReference type="ARBA" id="ARBA00022989"/>
    </source>
</evidence>
<dbReference type="PANTHER" id="PTHR11706:SF33">
    <property type="entry name" value="NATURAL RESISTANCE-ASSOCIATED MACROPHAGE PROTEIN 2"/>
    <property type="match status" value="1"/>
</dbReference>
<feature type="transmembrane region" description="Helical" evidence="6">
    <location>
        <begin position="389"/>
        <end position="409"/>
    </location>
</feature>
<keyword evidence="8" id="KW-1185">Reference proteome</keyword>
<keyword evidence="2" id="KW-0813">Transport</keyword>
<feature type="transmembrane region" description="Helical" evidence="6">
    <location>
        <begin position="54"/>
        <end position="75"/>
    </location>
</feature>
<evidence type="ECO:0000256" key="1">
    <source>
        <dbReference type="ARBA" id="ARBA00004141"/>
    </source>
</evidence>
<dbReference type="Pfam" id="PF01566">
    <property type="entry name" value="Nramp"/>
    <property type="match status" value="1"/>
</dbReference>
<dbReference type="STRING" id="660521.SAMN04487949_3576"/>
<evidence type="ECO:0000256" key="6">
    <source>
        <dbReference type="SAM" id="Phobius"/>
    </source>
</evidence>
<dbReference type="PANTHER" id="PTHR11706">
    <property type="entry name" value="SOLUTE CARRIER PROTEIN FAMILY 11 MEMBER"/>
    <property type="match status" value="1"/>
</dbReference>
<sequence length="460" mass="46533">MNPDSTDVADSARPRSRFGRLGRLGPAWLAGAIAAGPATMASLLTAGASFGYQLLWVVILSAILGTTAQLLAMRLGLLTEDGIVSTVERHLGSRWAWLLVVDAVLAAGLAQLVIMKTVADVFAAASGVDARIWGVVWAVVLAVGLAGGGYRVAELGAKVVVSLVVLAFVASLAVVPVDLGAAAGGLVPRLPAGVDGALVAAGILGGAVHVTLVTMHSYTMRARGWTADDEGVATLDVVSSMLGAFGVYSLAIFLVAAGVLQSPAVDAASLTATTAAQSLGPLVGPAAQALFFAGLLGAAISTLGGNTVVPPFLVADKLGWDTDVSDARYRGLLVAVALLSAGGAFLGGSFFPLLVLVLAFGLVGTPFAIVVVLVLLHDREAVDEPLSRFGTLGGVVLVVVTTVTAGSFVRERVASGLGDPLTLFVTAFATVMAAATLLLVAKSVRESLGRPDARRAPTDD</sequence>
<feature type="transmembrane region" description="Helical" evidence="6">
    <location>
        <begin position="27"/>
        <end position="48"/>
    </location>
</feature>
<dbReference type="AlphaFoldDB" id="A0A1G9ZC96"/>
<keyword evidence="4 6" id="KW-1133">Transmembrane helix</keyword>
<feature type="transmembrane region" description="Helical" evidence="6">
    <location>
        <begin position="95"/>
        <end position="114"/>
    </location>
</feature>
<keyword evidence="5 6" id="KW-0472">Membrane</keyword>
<evidence type="ECO:0000256" key="5">
    <source>
        <dbReference type="ARBA" id="ARBA00023136"/>
    </source>
</evidence>
<evidence type="ECO:0000256" key="2">
    <source>
        <dbReference type="ARBA" id="ARBA00022448"/>
    </source>
</evidence>
<feature type="transmembrane region" description="Helical" evidence="6">
    <location>
        <begin position="421"/>
        <end position="441"/>
    </location>
</feature>
<dbReference type="GO" id="GO:0034755">
    <property type="term" value="P:iron ion transmembrane transport"/>
    <property type="evidence" value="ECO:0007669"/>
    <property type="project" value="TreeGrafter"/>
</dbReference>
<dbReference type="RefSeq" id="WP_089699707.1">
    <property type="nucleotide sequence ID" value="NZ_FNHL01000007.1"/>
</dbReference>
<feature type="transmembrane region" description="Helical" evidence="6">
    <location>
        <begin position="289"/>
        <end position="315"/>
    </location>
</feature>
<name>A0A1G9ZC96_9EURY</name>
<dbReference type="GO" id="GO:0005886">
    <property type="term" value="C:plasma membrane"/>
    <property type="evidence" value="ECO:0007669"/>
    <property type="project" value="TreeGrafter"/>
</dbReference>
<feature type="transmembrane region" description="Helical" evidence="6">
    <location>
        <begin position="159"/>
        <end position="177"/>
    </location>
</feature>
<feature type="transmembrane region" description="Helical" evidence="6">
    <location>
        <begin position="353"/>
        <end position="377"/>
    </location>
</feature>
<dbReference type="GO" id="GO:0005384">
    <property type="term" value="F:manganese ion transmembrane transporter activity"/>
    <property type="evidence" value="ECO:0007669"/>
    <property type="project" value="TreeGrafter"/>
</dbReference>
<feature type="transmembrane region" description="Helical" evidence="6">
    <location>
        <begin position="134"/>
        <end position="152"/>
    </location>
</feature>
<reference evidence="8" key="1">
    <citation type="submission" date="2016-10" db="EMBL/GenBank/DDBJ databases">
        <authorList>
            <person name="Varghese N."/>
            <person name="Submissions S."/>
        </authorList>
    </citation>
    <scope>NUCLEOTIDE SEQUENCE [LARGE SCALE GENOMIC DNA]</scope>
    <source>
        <strain evidence="8">CGMCC 1.10119</strain>
    </source>
</reference>
<feature type="transmembrane region" description="Helical" evidence="6">
    <location>
        <begin position="197"/>
        <end position="216"/>
    </location>
</feature>
<protein>
    <submittedName>
        <fullName evidence="7">Manganese transport protein</fullName>
    </submittedName>
</protein>
<comment type="subcellular location">
    <subcellularLocation>
        <location evidence="1">Membrane</location>
        <topology evidence="1">Multi-pass membrane protein</topology>
    </subcellularLocation>
</comment>
<dbReference type="GO" id="GO:0015086">
    <property type="term" value="F:cadmium ion transmembrane transporter activity"/>
    <property type="evidence" value="ECO:0007669"/>
    <property type="project" value="TreeGrafter"/>
</dbReference>
<proteinExistence type="predicted"/>
<organism evidence="7 8">
    <name type="scientific">Halogranum gelatinilyticum</name>
    <dbReference type="NCBI Taxonomy" id="660521"/>
    <lineage>
        <taxon>Archaea</taxon>
        <taxon>Methanobacteriati</taxon>
        <taxon>Methanobacteriota</taxon>
        <taxon>Stenosarchaea group</taxon>
        <taxon>Halobacteria</taxon>
        <taxon>Halobacteriales</taxon>
        <taxon>Haloferacaceae</taxon>
    </lineage>
</organism>
<evidence type="ECO:0000256" key="3">
    <source>
        <dbReference type="ARBA" id="ARBA00022692"/>
    </source>
</evidence>
<dbReference type="InterPro" id="IPR001046">
    <property type="entry name" value="NRAMP_fam"/>
</dbReference>
<accession>A0A1G9ZC96</accession>
<evidence type="ECO:0000313" key="8">
    <source>
        <dbReference type="Proteomes" id="UP000199451"/>
    </source>
</evidence>
<feature type="transmembrane region" description="Helical" evidence="6">
    <location>
        <begin position="237"/>
        <end position="260"/>
    </location>
</feature>
<dbReference type="Proteomes" id="UP000199451">
    <property type="component" value="Unassembled WGS sequence"/>
</dbReference>